<dbReference type="InterPro" id="IPR000836">
    <property type="entry name" value="PRTase_dom"/>
</dbReference>
<dbReference type="CDD" id="cd06223">
    <property type="entry name" value="PRTases_typeI"/>
    <property type="match status" value="1"/>
</dbReference>
<feature type="domain" description="Phosphoribosyltransferase" evidence="3">
    <location>
        <begin position="177"/>
        <end position="226"/>
    </location>
</feature>
<dbReference type="Proteomes" id="UP001260072">
    <property type="component" value="Unassembled WGS sequence"/>
</dbReference>
<dbReference type="Gene3D" id="3.40.50.2020">
    <property type="match status" value="1"/>
</dbReference>
<dbReference type="PANTHER" id="PTHR47505:SF1">
    <property type="entry name" value="DNA UTILIZATION PROTEIN YHGH"/>
    <property type="match status" value="1"/>
</dbReference>
<comment type="caution">
    <text evidence="4">The sequence shown here is derived from an EMBL/GenBank/DDBJ whole genome shotgun (WGS) entry which is preliminary data.</text>
</comment>
<evidence type="ECO:0000256" key="1">
    <source>
        <dbReference type="ARBA" id="ARBA00008007"/>
    </source>
</evidence>
<feature type="compositionally biased region" description="Polar residues" evidence="2">
    <location>
        <begin position="242"/>
        <end position="260"/>
    </location>
</feature>
<feature type="region of interest" description="Disordered" evidence="2">
    <location>
        <begin position="232"/>
        <end position="289"/>
    </location>
</feature>
<keyword evidence="4" id="KW-0808">Transferase</keyword>
<name>A0ABU1FNH6_9MICO</name>
<dbReference type="GO" id="GO:0016757">
    <property type="term" value="F:glycosyltransferase activity"/>
    <property type="evidence" value="ECO:0007669"/>
    <property type="project" value="UniProtKB-KW"/>
</dbReference>
<evidence type="ECO:0000256" key="2">
    <source>
        <dbReference type="SAM" id="MobiDB-lite"/>
    </source>
</evidence>
<keyword evidence="4" id="KW-0328">Glycosyltransferase</keyword>
<protein>
    <submittedName>
        <fullName evidence="4">Phosphoribosyltransferase family protein</fullName>
    </submittedName>
</protein>
<dbReference type="InterPro" id="IPR051910">
    <property type="entry name" value="ComF/GntX_DNA_util-trans"/>
</dbReference>
<dbReference type="InterPro" id="IPR029057">
    <property type="entry name" value="PRTase-like"/>
</dbReference>
<reference evidence="5" key="1">
    <citation type="submission" date="2023-07" db="EMBL/GenBank/DDBJ databases">
        <title>Description of three actinobacteria isolated from air of manufacturing shop in a pharmaceutical factory.</title>
        <authorList>
            <person name="Zhang D.-F."/>
        </authorList>
    </citation>
    <scope>NUCLEOTIDE SEQUENCE [LARGE SCALE GENOMIC DNA]</scope>
    <source>
        <strain evidence="5">CCTCC AB 2011122</strain>
    </source>
</reference>
<dbReference type="RefSeq" id="WP_310521605.1">
    <property type="nucleotide sequence ID" value="NZ_BAABBS010000003.1"/>
</dbReference>
<dbReference type="Pfam" id="PF00156">
    <property type="entry name" value="Pribosyltran"/>
    <property type="match status" value="1"/>
</dbReference>
<proteinExistence type="inferred from homology"/>
<evidence type="ECO:0000259" key="3">
    <source>
        <dbReference type="Pfam" id="PF00156"/>
    </source>
</evidence>
<keyword evidence="5" id="KW-1185">Reference proteome</keyword>
<dbReference type="SUPFAM" id="SSF53271">
    <property type="entry name" value="PRTase-like"/>
    <property type="match status" value="1"/>
</dbReference>
<gene>
    <name evidence="4" type="ORF">RH861_14645</name>
</gene>
<evidence type="ECO:0000313" key="5">
    <source>
        <dbReference type="Proteomes" id="UP001260072"/>
    </source>
</evidence>
<dbReference type="EMBL" id="JAVKGS010000004">
    <property type="protein sequence ID" value="MDR5693310.1"/>
    <property type="molecule type" value="Genomic_DNA"/>
</dbReference>
<feature type="compositionally biased region" description="Basic and acidic residues" evidence="2">
    <location>
        <begin position="266"/>
        <end position="275"/>
    </location>
</feature>
<comment type="similarity">
    <text evidence="1">Belongs to the ComF/GntX family.</text>
</comment>
<dbReference type="PANTHER" id="PTHR47505">
    <property type="entry name" value="DNA UTILIZATION PROTEIN YHGH"/>
    <property type="match status" value="1"/>
</dbReference>
<sequence>MPPLARPVRAAVLDALALVLPVDCAGCGAPDRSVCDACRAALEPAPVRTSRAALGGTDGIAVWAGLEYAGIASSVIRSMKDAQRTDAAAALAPALRAALAAACRDPVGGMPTTRLEIAAVPSTRAARRERGYEPVRLLLGRAGYRAPAVLRTREGRLDQAHLGREARRANAAGSMAPLRRLDGRTFLVVDDVVTTGSTLAEAVRAIRSAGGTVQAAAVVAHTPRRVPEISLPVGERPVTSAGGRTTVSGQAWSNHPSNPGDTPVDGGRHGTEHRRTQPGSDRSIPRLRG</sequence>
<organism evidence="4 5">
    <name type="scientific">Agromyces indicus</name>
    <dbReference type="NCBI Taxonomy" id="758919"/>
    <lineage>
        <taxon>Bacteria</taxon>
        <taxon>Bacillati</taxon>
        <taxon>Actinomycetota</taxon>
        <taxon>Actinomycetes</taxon>
        <taxon>Micrococcales</taxon>
        <taxon>Microbacteriaceae</taxon>
        <taxon>Agromyces</taxon>
    </lineage>
</organism>
<evidence type="ECO:0000313" key="4">
    <source>
        <dbReference type="EMBL" id="MDR5693310.1"/>
    </source>
</evidence>
<accession>A0ABU1FNH6</accession>